<evidence type="ECO:0000313" key="1">
    <source>
        <dbReference type="EMBL" id="JAD15382.1"/>
    </source>
</evidence>
<reference evidence="1" key="2">
    <citation type="journal article" date="2015" name="Data Brief">
        <title>Shoot transcriptome of the giant reed, Arundo donax.</title>
        <authorList>
            <person name="Barrero R.A."/>
            <person name="Guerrero F.D."/>
            <person name="Moolhuijzen P."/>
            <person name="Goolsby J.A."/>
            <person name="Tidwell J."/>
            <person name="Bellgard S.E."/>
            <person name="Bellgard M.I."/>
        </authorList>
    </citation>
    <scope>NUCLEOTIDE SEQUENCE</scope>
    <source>
        <tissue evidence="1">Shoot tissue taken approximately 20 cm above the soil surface</tissue>
    </source>
</reference>
<organism evidence="1">
    <name type="scientific">Arundo donax</name>
    <name type="common">Giant reed</name>
    <name type="synonym">Donax arundinaceus</name>
    <dbReference type="NCBI Taxonomy" id="35708"/>
    <lineage>
        <taxon>Eukaryota</taxon>
        <taxon>Viridiplantae</taxon>
        <taxon>Streptophyta</taxon>
        <taxon>Embryophyta</taxon>
        <taxon>Tracheophyta</taxon>
        <taxon>Spermatophyta</taxon>
        <taxon>Magnoliopsida</taxon>
        <taxon>Liliopsida</taxon>
        <taxon>Poales</taxon>
        <taxon>Poaceae</taxon>
        <taxon>PACMAD clade</taxon>
        <taxon>Arundinoideae</taxon>
        <taxon>Arundineae</taxon>
        <taxon>Arundo</taxon>
    </lineage>
</organism>
<accession>A0A0A9TL92</accession>
<dbReference type="EMBL" id="GBRH01282513">
    <property type="protein sequence ID" value="JAD15382.1"/>
    <property type="molecule type" value="Transcribed_RNA"/>
</dbReference>
<dbReference type="AlphaFoldDB" id="A0A0A9TL92"/>
<sequence>MCSNPSSGKGRRWAAQADSSSCK</sequence>
<reference evidence="1" key="1">
    <citation type="submission" date="2014-09" db="EMBL/GenBank/DDBJ databases">
        <authorList>
            <person name="Magalhaes I.L.F."/>
            <person name="Oliveira U."/>
            <person name="Santos F.R."/>
            <person name="Vidigal T.H.D.A."/>
            <person name="Brescovit A.D."/>
            <person name="Santos A.J."/>
        </authorList>
    </citation>
    <scope>NUCLEOTIDE SEQUENCE</scope>
    <source>
        <tissue evidence="1">Shoot tissue taken approximately 20 cm above the soil surface</tissue>
    </source>
</reference>
<protein>
    <submittedName>
        <fullName evidence="1">Uncharacterized protein</fullName>
    </submittedName>
</protein>
<name>A0A0A9TL92_ARUDO</name>
<proteinExistence type="predicted"/>